<name>A0ABY3ZW57_9STAP</name>
<dbReference type="Pfam" id="PF21445">
    <property type="entry name" value="ADDB_N"/>
    <property type="match status" value="1"/>
</dbReference>
<keyword evidence="11" id="KW-0411">Iron-sulfur</keyword>
<dbReference type="RefSeq" id="WP_243366549.1">
    <property type="nucleotide sequence ID" value="NZ_CP094348.1"/>
</dbReference>
<evidence type="ECO:0000256" key="2">
    <source>
        <dbReference type="ARBA" id="ARBA00022722"/>
    </source>
</evidence>
<dbReference type="EMBL" id="CP094348">
    <property type="protein sequence ID" value="UOB21136.1"/>
    <property type="molecule type" value="Genomic_DNA"/>
</dbReference>
<dbReference type="Gene3D" id="3.40.50.300">
    <property type="entry name" value="P-loop containing nucleotide triphosphate hydrolases"/>
    <property type="match status" value="3"/>
</dbReference>
<dbReference type="Gene3D" id="3.90.320.10">
    <property type="match status" value="1"/>
</dbReference>
<dbReference type="PANTHER" id="PTHR30591">
    <property type="entry name" value="RECBCD ENZYME SUBUNIT RECC"/>
    <property type="match status" value="1"/>
</dbReference>
<proteinExistence type="predicted"/>
<evidence type="ECO:0000256" key="3">
    <source>
        <dbReference type="ARBA" id="ARBA00022723"/>
    </source>
</evidence>
<reference evidence="15" key="2">
    <citation type="submission" date="2022-04" db="EMBL/GenBank/DDBJ databases">
        <title>Antimicrobial genetic elements in methicillin-resistant Macrococcus armenti.</title>
        <authorList>
            <person name="Keller J.E."/>
            <person name="Schwendener S."/>
            <person name="Pantucek R."/>
            <person name="Perreten V."/>
        </authorList>
    </citation>
    <scope>NUCLEOTIDE SEQUENCE</scope>
    <source>
        <strain evidence="15">CCM 2609</strain>
    </source>
</reference>
<dbReference type="InterPro" id="IPR038726">
    <property type="entry name" value="PDDEXK_AddAB-type"/>
</dbReference>
<keyword evidence="3" id="KW-0479">Metal-binding</keyword>
<keyword evidence="16" id="KW-1185">Reference proteome</keyword>
<keyword evidence="7 15" id="KW-0347">Helicase</keyword>
<evidence type="ECO:0000256" key="8">
    <source>
        <dbReference type="ARBA" id="ARBA00022839"/>
    </source>
</evidence>
<reference evidence="15" key="1">
    <citation type="submission" date="2022-03" db="EMBL/GenBank/DDBJ databases">
        <authorList>
            <person name="Vrbovska V."/>
            <person name="Kovarovic V."/>
            <person name="Botka T."/>
            <person name="Pantucek R."/>
        </authorList>
    </citation>
    <scope>NUCLEOTIDE SEQUENCE</scope>
    <source>
        <strain evidence="15">CCM 2609</strain>
    </source>
</reference>
<dbReference type="InterPro" id="IPR014140">
    <property type="entry name" value="DNA_helicase_suAddB"/>
</dbReference>
<evidence type="ECO:0000256" key="7">
    <source>
        <dbReference type="ARBA" id="ARBA00022806"/>
    </source>
</evidence>
<dbReference type="InterPro" id="IPR027417">
    <property type="entry name" value="P-loop_NTPase"/>
</dbReference>
<evidence type="ECO:0000256" key="9">
    <source>
        <dbReference type="ARBA" id="ARBA00022840"/>
    </source>
</evidence>
<evidence type="ECO:0000256" key="10">
    <source>
        <dbReference type="ARBA" id="ARBA00023004"/>
    </source>
</evidence>
<dbReference type="NCBIfam" id="TIGR02773">
    <property type="entry name" value="addB_Gpos"/>
    <property type="match status" value="1"/>
</dbReference>
<gene>
    <name evidence="15" type="primary">addB</name>
    <name evidence="15" type="ORF">MRZ06_03395</name>
</gene>
<keyword evidence="2" id="KW-0540">Nuclease</keyword>
<feature type="domain" description="UvrD-like helicase C-terminal" evidence="14">
    <location>
        <begin position="253"/>
        <end position="568"/>
    </location>
</feature>
<dbReference type="SUPFAM" id="SSF52540">
    <property type="entry name" value="P-loop containing nucleoside triphosphate hydrolases"/>
    <property type="match status" value="1"/>
</dbReference>
<dbReference type="Pfam" id="PF13361">
    <property type="entry name" value="UvrD_C"/>
    <property type="match status" value="1"/>
</dbReference>
<keyword evidence="12" id="KW-0238">DNA-binding</keyword>
<organism evidence="15 16">
    <name type="scientific">Macrococcus armenti</name>
    <dbReference type="NCBI Taxonomy" id="2875764"/>
    <lineage>
        <taxon>Bacteria</taxon>
        <taxon>Bacillati</taxon>
        <taxon>Bacillota</taxon>
        <taxon>Bacilli</taxon>
        <taxon>Bacillales</taxon>
        <taxon>Staphylococcaceae</taxon>
        <taxon>Macrococcus</taxon>
    </lineage>
</organism>
<dbReference type="PROSITE" id="PS51217">
    <property type="entry name" value="UVRD_HELICASE_CTER"/>
    <property type="match status" value="1"/>
</dbReference>
<evidence type="ECO:0000256" key="11">
    <source>
        <dbReference type="ARBA" id="ARBA00023014"/>
    </source>
</evidence>
<dbReference type="InterPro" id="IPR011604">
    <property type="entry name" value="PDDEXK-like_dom_sf"/>
</dbReference>
<evidence type="ECO:0000256" key="6">
    <source>
        <dbReference type="ARBA" id="ARBA00022801"/>
    </source>
</evidence>
<evidence type="ECO:0000256" key="12">
    <source>
        <dbReference type="ARBA" id="ARBA00023125"/>
    </source>
</evidence>
<evidence type="ECO:0000256" key="1">
    <source>
        <dbReference type="ARBA" id="ARBA00022485"/>
    </source>
</evidence>
<dbReference type="PANTHER" id="PTHR30591:SF1">
    <property type="entry name" value="RECBCD ENZYME SUBUNIT RECC"/>
    <property type="match status" value="1"/>
</dbReference>
<evidence type="ECO:0000313" key="15">
    <source>
        <dbReference type="EMBL" id="UOB21136.1"/>
    </source>
</evidence>
<dbReference type="InterPro" id="IPR049035">
    <property type="entry name" value="ADDB_N"/>
</dbReference>
<dbReference type="Proteomes" id="UP000830343">
    <property type="component" value="Chromosome"/>
</dbReference>
<keyword evidence="8" id="KW-0269">Exonuclease</keyword>
<keyword evidence="5" id="KW-0227">DNA damage</keyword>
<keyword evidence="6" id="KW-0378">Hydrolase</keyword>
<dbReference type="Pfam" id="PF12705">
    <property type="entry name" value="PDDEXK_1"/>
    <property type="match status" value="1"/>
</dbReference>
<dbReference type="InterPro" id="IPR014017">
    <property type="entry name" value="DNA_helicase_UvrD-like_C"/>
</dbReference>
<dbReference type="GO" id="GO:0004386">
    <property type="term" value="F:helicase activity"/>
    <property type="evidence" value="ECO:0007669"/>
    <property type="project" value="UniProtKB-KW"/>
</dbReference>
<sequence>MTVQLLLGRRGTGKTHHIVEVIKSDLKDKPLGDPVIMIAPRQSTFQIEQALSQDPLIKGSVRTAIYSFDRLYWRLESEEGLSSLKQISKSGTEMMVYQMLNTHKTQLKRFHSTSEYYGFSQKMAAVISDLKKYNVTPANLLNILQENINVRTKDKLHDIHVIYNALENKMTGQYMQTEDMLLNLRELIAQSSTIRKSDVFIDGFYNFTTVEYMVIAALAQHAKSLTIALTIDQTDPVLFRKTSETLEHIKTHLAQVDIAYNVQNFNTCYRFNETLSILESSFSEDINFNTTKDIQLSAHSTVMDEAEYTAHEIMKRVRNGQRFKDIAILYRDESYVKALTDAMDIHQIPYHTDFKTQMIHHKVIEFIRSILDACKSNMRIEHLFRALKTGLITHAHKQDEELLLVDMLENVMIERGMYYTDIIEGRKLFYDDNDKYNKDQWDSLLNYINFITETIEPFRKTLQNAATGREFAVAIYELLLKLSIPEYLMQQKDYARDNGEQYIALTFDQILSGINQVLDDFVLILDDTTLDLKAMCDIIDVGFETLEFSAPPQGLDQIQILNLDLAKVENKPIIFVVGVNDELLPRPLKEDAIITDKEKKLMQEVQNVQLAPTTDVLIQDELFVFYTAVTHAKQSVYLSYSLMNVNQEAMRPSRYLDRLKRQLNLSVTDMTHVTSPEALITTYDAGIKHAVTHINDLAWNDVVETYKSDEKFKHIFKLKSFKNQSETLTDGEVSQLYGDTIKASVSRFETFNQCAFKHFANHGLKLKERIPYQFQSFQLGNIFHDVLRHLSEKYKDDITKVTPSILQSEIDQYLQTVLPSVQYEVLYSKHYYKYIVNQIKTILFSTFTALQRQTKYSNFKMQHFETRFGKGGALNTQVYNFGNKRIEITGQIDRIDTMRAQNKDYVRIIDYKSSDTDLDLRKVYYGLQMQMLTYMDVVLSNKEKLQLNEEVIPAGLLYFHVFNPKLSFGLKQDLSTLIEERFSQYSMKGFILDDVDIACDMDTTLDDGMKSLIVPAKLKKDGTFNKTSSKTLSVDEMHALITHNKGKFLQTASNILQGESSINPVRFQDINPCMYCEFKSVCHIDPIINQRDIRTFETDINPLNEILKEVDRDAVDD</sequence>
<protein>
    <submittedName>
        <fullName evidence="15">Helicase-exonuclease AddAB subunit AddB</fullName>
    </submittedName>
</protein>
<evidence type="ECO:0000256" key="4">
    <source>
        <dbReference type="ARBA" id="ARBA00022741"/>
    </source>
</evidence>
<evidence type="ECO:0000313" key="16">
    <source>
        <dbReference type="Proteomes" id="UP000830343"/>
    </source>
</evidence>
<keyword evidence="10" id="KW-0408">Iron</keyword>
<evidence type="ECO:0000256" key="13">
    <source>
        <dbReference type="ARBA" id="ARBA00023204"/>
    </source>
</evidence>
<evidence type="ECO:0000259" key="14">
    <source>
        <dbReference type="PROSITE" id="PS51217"/>
    </source>
</evidence>
<keyword evidence="13" id="KW-0234">DNA repair</keyword>
<accession>A0ABY3ZW57</accession>
<evidence type="ECO:0000256" key="5">
    <source>
        <dbReference type="ARBA" id="ARBA00022763"/>
    </source>
</evidence>
<keyword evidence="9" id="KW-0067">ATP-binding</keyword>
<keyword evidence="1" id="KW-0004">4Fe-4S</keyword>
<keyword evidence="4" id="KW-0547">Nucleotide-binding</keyword>